<evidence type="ECO:0000256" key="4">
    <source>
        <dbReference type="ARBA" id="ARBA00023136"/>
    </source>
</evidence>
<evidence type="ECO:0000313" key="7">
    <source>
        <dbReference type="Proteomes" id="UP000806378"/>
    </source>
</evidence>
<dbReference type="OrthoDB" id="529367at2759"/>
<dbReference type="GO" id="GO:0009725">
    <property type="term" value="P:response to hormone"/>
    <property type="evidence" value="ECO:0007669"/>
    <property type="project" value="UniProtKB-ARBA"/>
</dbReference>
<dbReference type="InterPro" id="IPR004254">
    <property type="entry name" value="AdipoR/HlyIII-related"/>
</dbReference>
<keyword evidence="4 5" id="KW-0472">Membrane</keyword>
<sequence length="95" mass="10851">MDYVGIAVMIITSFFCPIYHVSRCQPHWQLIYLGGIMAMGMSTVVTLLAPSLYPRKFRAFRPMLFSSMGVFWYCTCNPCLYCELEQPVAPDHACL</sequence>
<evidence type="ECO:0000256" key="1">
    <source>
        <dbReference type="ARBA" id="ARBA00004141"/>
    </source>
</evidence>
<dbReference type="SUPFAM" id="SSF81648">
    <property type="entry name" value="a domain/subunit of cytochrome bc1 complex (Ubiquinol-cytochrome c reductase)"/>
    <property type="match status" value="1"/>
</dbReference>
<dbReference type="Proteomes" id="UP000806378">
    <property type="component" value="Unassembled WGS sequence"/>
</dbReference>
<comment type="subcellular location">
    <subcellularLocation>
        <location evidence="1">Membrane</location>
        <topology evidence="1">Multi-pass membrane protein</topology>
    </subcellularLocation>
</comment>
<dbReference type="GO" id="GO:0038023">
    <property type="term" value="F:signaling receptor activity"/>
    <property type="evidence" value="ECO:0007669"/>
    <property type="project" value="TreeGrafter"/>
</dbReference>
<accession>A0A8T0CM99</accession>
<protein>
    <submittedName>
        <fullName evidence="6">Uncharacterized protein</fullName>
    </submittedName>
</protein>
<evidence type="ECO:0000313" key="6">
    <source>
        <dbReference type="EMBL" id="KAF7848344.1"/>
    </source>
</evidence>
<gene>
    <name evidence="6" type="ORF">BT93_L2078</name>
</gene>
<dbReference type="PANTHER" id="PTHR20855:SF115">
    <property type="entry name" value="HEPTAHELICAL TRANSMEMBRANE PROTEIN 1"/>
    <property type="match status" value="1"/>
</dbReference>
<dbReference type="AlphaFoldDB" id="A0A8T0CM99"/>
<proteinExistence type="predicted"/>
<dbReference type="GO" id="GO:0016491">
    <property type="term" value="F:oxidoreductase activity"/>
    <property type="evidence" value="ECO:0007669"/>
    <property type="project" value="InterPro"/>
</dbReference>
<name>A0A8T0CM99_CORYI</name>
<evidence type="ECO:0000256" key="5">
    <source>
        <dbReference type="SAM" id="Phobius"/>
    </source>
</evidence>
<dbReference type="GO" id="GO:0016020">
    <property type="term" value="C:membrane"/>
    <property type="evidence" value="ECO:0007669"/>
    <property type="project" value="UniProtKB-SubCell"/>
</dbReference>
<keyword evidence="3 5" id="KW-1133">Transmembrane helix</keyword>
<dbReference type="GO" id="GO:0009055">
    <property type="term" value="F:electron transfer activity"/>
    <property type="evidence" value="ECO:0007669"/>
    <property type="project" value="InterPro"/>
</dbReference>
<dbReference type="Gramene" id="rna-gnl|WGS:JABURB|Cocit.L2078.1">
    <property type="protein sequence ID" value="cds-KAF7848344.1"/>
    <property type="gene ID" value="gene-BT93_L2078"/>
</dbReference>
<dbReference type="GO" id="GO:0009744">
    <property type="term" value="P:response to sucrose"/>
    <property type="evidence" value="ECO:0007669"/>
    <property type="project" value="UniProtKB-ARBA"/>
</dbReference>
<reference evidence="6" key="1">
    <citation type="submission" date="2020-05" db="EMBL/GenBank/DDBJ databases">
        <title>WGS assembly of Corymbia citriodora subspecies variegata.</title>
        <authorList>
            <person name="Barry K."/>
            <person name="Hundley H."/>
            <person name="Shu S."/>
            <person name="Jenkins J."/>
            <person name="Grimwood J."/>
            <person name="Baten A."/>
        </authorList>
    </citation>
    <scope>NUCLEOTIDE SEQUENCE</scope>
    <source>
        <strain evidence="6">CV2-018</strain>
    </source>
</reference>
<comment type="caution">
    <text evidence="6">The sequence shown here is derived from an EMBL/GenBank/DDBJ whole genome shotgun (WGS) entry which is preliminary data.</text>
</comment>
<dbReference type="PANTHER" id="PTHR20855">
    <property type="entry name" value="ADIPOR/PROGESTIN RECEPTOR-RELATED"/>
    <property type="match status" value="1"/>
</dbReference>
<evidence type="ECO:0000256" key="3">
    <source>
        <dbReference type="ARBA" id="ARBA00022989"/>
    </source>
</evidence>
<dbReference type="EMBL" id="MU090170">
    <property type="protein sequence ID" value="KAF7848344.1"/>
    <property type="molecule type" value="Genomic_DNA"/>
</dbReference>
<evidence type="ECO:0000256" key="2">
    <source>
        <dbReference type="ARBA" id="ARBA00022692"/>
    </source>
</evidence>
<feature type="transmembrane region" description="Helical" evidence="5">
    <location>
        <begin position="30"/>
        <end position="53"/>
    </location>
</feature>
<keyword evidence="7" id="KW-1185">Reference proteome</keyword>
<dbReference type="InterPro" id="IPR036150">
    <property type="entry name" value="Cyt_b/b6_C_sf"/>
</dbReference>
<dbReference type="Pfam" id="PF03006">
    <property type="entry name" value="HlyIII"/>
    <property type="match status" value="1"/>
</dbReference>
<keyword evidence="2 5" id="KW-0812">Transmembrane</keyword>
<organism evidence="6 7">
    <name type="scientific">Corymbia citriodora subsp. variegata</name>
    <dbReference type="NCBI Taxonomy" id="360336"/>
    <lineage>
        <taxon>Eukaryota</taxon>
        <taxon>Viridiplantae</taxon>
        <taxon>Streptophyta</taxon>
        <taxon>Embryophyta</taxon>
        <taxon>Tracheophyta</taxon>
        <taxon>Spermatophyta</taxon>
        <taxon>Magnoliopsida</taxon>
        <taxon>eudicotyledons</taxon>
        <taxon>Gunneridae</taxon>
        <taxon>Pentapetalae</taxon>
        <taxon>rosids</taxon>
        <taxon>malvids</taxon>
        <taxon>Myrtales</taxon>
        <taxon>Myrtaceae</taxon>
        <taxon>Myrtoideae</taxon>
        <taxon>Eucalypteae</taxon>
        <taxon>Corymbia</taxon>
    </lineage>
</organism>